<dbReference type="GO" id="GO:0042597">
    <property type="term" value="C:periplasmic space"/>
    <property type="evidence" value="ECO:0007669"/>
    <property type="project" value="InterPro"/>
</dbReference>
<dbReference type="Pfam" id="PF07148">
    <property type="entry name" value="MalM"/>
    <property type="match status" value="1"/>
</dbReference>
<dbReference type="GO" id="GO:0008643">
    <property type="term" value="P:carbohydrate transport"/>
    <property type="evidence" value="ECO:0007669"/>
    <property type="project" value="InterPro"/>
</dbReference>
<evidence type="ECO:0000313" key="2">
    <source>
        <dbReference type="Proteomes" id="UP000252558"/>
    </source>
</evidence>
<dbReference type="InterPro" id="IPR010794">
    <property type="entry name" value="MalM"/>
</dbReference>
<dbReference type="AlphaFoldDB" id="A0A368NE50"/>
<keyword evidence="2" id="KW-1185">Reference proteome</keyword>
<evidence type="ECO:0008006" key="3">
    <source>
        <dbReference type="Google" id="ProtNLM"/>
    </source>
</evidence>
<dbReference type="EMBL" id="QPID01000008">
    <property type="protein sequence ID" value="RCU48862.1"/>
    <property type="molecule type" value="Genomic_DNA"/>
</dbReference>
<name>A0A368NE50_9GAMM</name>
<evidence type="ECO:0000313" key="1">
    <source>
        <dbReference type="EMBL" id="RCU48862.1"/>
    </source>
</evidence>
<reference evidence="1 2" key="1">
    <citation type="submission" date="2018-07" db="EMBL/GenBank/DDBJ databases">
        <title>Corallincola holothuriorum sp. nov., a new facultative anaerobe isolated from sea cucumber Apostichopus japonicus.</title>
        <authorList>
            <person name="Xia H."/>
        </authorList>
    </citation>
    <scope>NUCLEOTIDE SEQUENCE [LARGE SCALE GENOMIC DNA]</scope>
    <source>
        <strain evidence="1 2">C4</strain>
    </source>
</reference>
<comment type="caution">
    <text evidence="1">The sequence shown here is derived from an EMBL/GenBank/DDBJ whole genome shotgun (WGS) entry which is preliminary data.</text>
</comment>
<dbReference type="Proteomes" id="UP000252558">
    <property type="component" value="Unassembled WGS sequence"/>
</dbReference>
<sequence>MRIWRSLVVGFGLTVCLLSPVQAGWFDWLGGGEEARQLTDIEQAKWALFNKDSCCNSLSQLNYFPLPASFSEEVFIDVDAQVFEFKTGKSFVLGYRLPQVVGSYSVELESLLYNDVIFSPSALLLDNKFNITRVISSNQFTYIPEKMFNPNRLNAVVNVNGFRQGTDGAETYLILFTTAEDLEGSTQMISTMRLFAETQGRADPGLPDPIAPHSAVGKLRVTVRSGYSDPTGGDAVDQFFKDMFPSDGNRNNGEQYLDLPAPSEVPDRSPTPGLTSAVATGNVSMLPETEDLYNNLIAQAVEANDIDKALKLVEEAERAGSSSARTTFIDKVKNMK</sequence>
<gene>
    <name evidence="1" type="ORF">DU002_13860</name>
</gene>
<protein>
    <recommendedName>
        <fullName evidence="3">Maltose operon protein</fullName>
    </recommendedName>
</protein>
<accession>A0A368NE50</accession>
<organism evidence="1 2">
    <name type="scientific">Corallincola holothuriorum</name>
    <dbReference type="NCBI Taxonomy" id="2282215"/>
    <lineage>
        <taxon>Bacteria</taxon>
        <taxon>Pseudomonadati</taxon>
        <taxon>Pseudomonadota</taxon>
        <taxon>Gammaproteobacteria</taxon>
        <taxon>Alteromonadales</taxon>
        <taxon>Psychromonadaceae</taxon>
        <taxon>Corallincola</taxon>
    </lineage>
</organism>
<proteinExistence type="predicted"/>